<organism evidence="1 2">
    <name type="scientific">Prorocentrum cordatum</name>
    <dbReference type="NCBI Taxonomy" id="2364126"/>
    <lineage>
        <taxon>Eukaryota</taxon>
        <taxon>Sar</taxon>
        <taxon>Alveolata</taxon>
        <taxon>Dinophyceae</taxon>
        <taxon>Prorocentrales</taxon>
        <taxon>Prorocentraceae</taxon>
        <taxon>Prorocentrum</taxon>
    </lineage>
</organism>
<feature type="non-terminal residue" evidence="1">
    <location>
        <position position="1"/>
    </location>
</feature>
<keyword evidence="2" id="KW-1185">Reference proteome</keyword>
<comment type="caution">
    <text evidence="1">The sequence shown here is derived from an EMBL/GenBank/DDBJ whole genome shotgun (WGS) entry which is preliminary data.</text>
</comment>
<sequence>ARLQDGVATLNALGGRGEVWGPKVLPRAIQRQAVASLARAYYSVPPPPDDLTTSGAWSALLGCGSGCACDGVVAGEFATYQRGRLALPAVGNQAIDLVDCLPDHYQKLPEADEGDIAMDPILSRSPSKSAKFWNSAYESGVVEPAAEVRNFVGGIFARKKGGSLRIIFDPRKTNAQFVPPDGVALASPEALGDLELPVGAKLVHFQVRVVPMGWGWAAALVQAANAELLRSGPLGPRRWLCNRRCAPAVAGREPAALLCIDNFASLGAAKEAVQVDVDPLGFHVDWGKGAIRIAPRLIGHLTFVLLLRREMLILLSASYLFISKCYARRVRLWPSMRRELSWMRALLPLVWADLRGTWAPSVMAVVGRVGRVRESWRFKGRELVAEGSRARALREGAVGDSAFPDVPAAFCQSSLWKTVASRRWRHK</sequence>
<dbReference type="EMBL" id="CAUYUJ010010446">
    <property type="protein sequence ID" value="CAK0829401.1"/>
    <property type="molecule type" value="Genomic_DNA"/>
</dbReference>
<evidence type="ECO:0000313" key="1">
    <source>
        <dbReference type="EMBL" id="CAK0829401.1"/>
    </source>
</evidence>
<accession>A0ABN9SDF9</accession>
<name>A0ABN9SDF9_9DINO</name>
<reference evidence="1" key="1">
    <citation type="submission" date="2023-10" db="EMBL/GenBank/DDBJ databases">
        <authorList>
            <person name="Chen Y."/>
            <person name="Shah S."/>
            <person name="Dougan E. K."/>
            <person name="Thang M."/>
            <person name="Chan C."/>
        </authorList>
    </citation>
    <scope>NUCLEOTIDE SEQUENCE [LARGE SCALE GENOMIC DNA]</scope>
</reference>
<gene>
    <name evidence="1" type="ORF">PCOR1329_LOCUS28356</name>
</gene>
<dbReference type="Proteomes" id="UP001189429">
    <property type="component" value="Unassembled WGS sequence"/>
</dbReference>
<proteinExistence type="predicted"/>
<evidence type="ECO:0000313" key="2">
    <source>
        <dbReference type="Proteomes" id="UP001189429"/>
    </source>
</evidence>
<feature type="non-terminal residue" evidence="1">
    <location>
        <position position="427"/>
    </location>
</feature>
<protein>
    <submittedName>
        <fullName evidence="1">Uncharacterized protein</fullName>
    </submittedName>
</protein>